<dbReference type="InterPro" id="IPR047650">
    <property type="entry name" value="Transpos_IS110"/>
</dbReference>
<keyword evidence="4" id="KW-1185">Reference proteome</keyword>
<dbReference type="EMBL" id="CP035495">
    <property type="protein sequence ID" value="QAY62554.1"/>
    <property type="molecule type" value="Genomic_DNA"/>
</dbReference>
<dbReference type="KEGG" id="xyl:ET495_04020"/>
<dbReference type="InterPro" id="IPR003346">
    <property type="entry name" value="Transposase_20"/>
</dbReference>
<dbReference type="GO" id="GO:0004803">
    <property type="term" value="F:transposase activity"/>
    <property type="evidence" value="ECO:0007669"/>
    <property type="project" value="InterPro"/>
</dbReference>
<dbReference type="Pfam" id="PF02371">
    <property type="entry name" value="Transposase_20"/>
    <property type="match status" value="1"/>
</dbReference>
<name>A0A4P6EJ98_9MICO</name>
<sequence>MSRRRRPPGRPTPLCGTQLPYVIGVDTHARTHTLSVLEAPTGGFIDSAQFPSTPAGLKRAIAWAARRTVGDLDALWVIEGIGTYGALLCRAVLESGYDAVEAPRMAARSNRGLGKSDELDARRIAAAALPLTENELRVPRTSDGERAALRVLVTAREHMTTERTAAINALTALVRAMDLGVDARRPLSAKQITEVSRWRARKEEIGAATARAEAVRLASRVQALDDDLSTNATRIDALVRTTPAAGLLEKAGIGPVTAAVALTVWSHPGRVRSEAAFAAIAGVNPIPASSGNTTRHRLNRGGDRRLNRALHMAVITRMAHDPATRAYVARRTAEGSTTREIRRCLKRYLARHIYRYLNAAAVPLLTT</sequence>
<evidence type="ECO:0000313" key="3">
    <source>
        <dbReference type="EMBL" id="QAY62554.1"/>
    </source>
</evidence>
<dbReference type="OrthoDB" id="4337860at2"/>
<protein>
    <submittedName>
        <fullName evidence="3">IS110 family transposase</fullName>
    </submittedName>
</protein>
<feature type="domain" description="Transposase IS110-like N-terminal" evidence="1">
    <location>
        <begin position="23"/>
        <end position="175"/>
    </location>
</feature>
<dbReference type="Pfam" id="PF01548">
    <property type="entry name" value="DEDD_Tnp_IS110"/>
    <property type="match status" value="1"/>
</dbReference>
<dbReference type="RefSeq" id="WP_129202794.1">
    <property type="nucleotide sequence ID" value="NZ_CP035495.1"/>
</dbReference>
<dbReference type="PANTHER" id="PTHR33055:SF16">
    <property type="entry name" value="TRANSPOSASE FOR INSERTION SEQUENCE ELEMENT IS1547"/>
    <property type="match status" value="1"/>
</dbReference>
<evidence type="ECO:0000259" key="1">
    <source>
        <dbReference type="Pfam" id="PF01548"/>
    </source>
</evidence>
<feature type="domain" description="Transposase IS116/IS110/IS902 C-terminal" evidence="2">
    <location>
        <begin position="248"/>
        <end position="328"/>
    </location>
</feature>
<proteinExistence type="predicted"/>
<dbReference type="NCBIfam" id="NF033542">
    <property type="entry name" value="transpos_IS110"/>
    <property type="match status" value="1"/>
</dbReference>
<dbReference type="GO" id="GO:0006313">
    <property type="term" value="P:DNA transposition"/>
    <property type="evidence" value="ECO:0007669"/>
    <property type="project" value="InterPro"/>
</dbReference>
<dbReference type="PANTHER" id="PTHR33055">
    <property type="entry name" value="TRANSPOSASE FOR INSERTION SEQUENCE ELEMENT IS1111A"/>
    <property type="match status" value="1"/>
</dbReference>
<organism evidence="3 4">
    <name type="scientific">Xylanimonas allomyrinae</name>
    <dbReference type="NCBI Taxonomy" id="2509459"/>
    <lineage>
        <taxon>Bacteria</taxon>
        <taxon>Bacillati</taxon>
        <taxon>Actinomycetota</taxon>
        <taxon>Actinomycetes</taxon>
        <taxon>Micrococcales</taxon>
        <taxon>Promicromonosporaceae</taxon>
        <taxon>Xylanimonas</taxon>
    </lineage>
</organism>
<evidence type="ECO:0000313" key="4">
    <source>
        <dbReference type="Proteomes" id="UP000291758"/>
    </source>
</evidence>
<dbReference type="InterPro" id="IPR002525">
    <property type="entry name" value="Transp_IS110-like_N"/>
</dbReference>
<reference evidence="3 4" key="1">
    <citation type="submission" date="2019-01" db="EMBL/GenBank/DDBJ databases">
        <title>Genome sequencing of strain 2JSPR-7.</title>
        <authorList>
            <person name="Heo J."/>
            <person name="Kim S.-J."/>
            <person name="Kim J.-S."/>
            <person name="Hong S.-B."/>
            <person name="Kwon S.-W."/>
        </authorList>
    </citation>
    <scope>NUCLEOTIDE SEQUENCE [LARGE SCALE GENOMIC DNA]</scope>
    <source>
        <strain evidence="3 4">2JSPR-7</strain>
    </source>
</reference>
<dbReference type="Proteomes" id="UP000291758">
    <property type="component" value="Chromosome"/>
</dbReference>
<dbReference type="GO" id="GO:0003677">
    <property type="term" value="F:DNA binding"/>
    <property type="evidence" value="ECO:0007669"/>
    <property type="project" value="InterPro"/>
</dbReference>
<accession>A0A4P6EJ98</accession>
<evidence type="ECO:0000259" key="2">
    <source>
        <dbReference type="Pfam" id="PF02371"/>
    </source>
</evidence>
<dbReference type="AlphaFoldDB" id="A0A4P6EJ98"/>
<gene>
    <name evidence="3" type="ORF">ET495_04020</name>
</gene>